<accession>A0ABR2WBV4</accession>
<comment type="caution">
    <text evidence="2">The sequence shown here is derived from an EMBL/GenBank/DDBJ whole genome shotgun (WGS) entry which is preliminary data.</text>
</comment>
<dbReference type="InterPro" id="IPR000400">
    <property type="entry name" value="Glyco_hydro_46"/>
</dbReference>
<dbReference type="Pfam" id="PF01374">
    <property type="entry name" value="Glyco_hydro_46"/>
    <property type="match status" value="1"/>
</dbReference>
<dbReference type="EMBL" id="JASJQH010006877">
    <property type="protein sequence ID" value="KAK9729687.1"/>
    <property type="molecule type" value="Genomic_DNA"/>
</dbReference>
<feature type="region of interest" description="Disordered" evidence="1">
    <location>
        <begin position="285"/>
        <end position="324"/>
    </location>
</feature>
<dbReference type="InterPro" id="IPR023346">
    <property type="entry name" value="Lysozyme-like_dom_sf"/>
</dbReference>
<gene>
    <name evidence="2" type="ORF">K7432_000092</name>
</gene>
<evidence type="ECO:0000313" key="2">
    <source>
        <dbReference type="EMBL" id="KAK9729687.1"/>
    </source>
</evidence>
<dbReference type="CDD" id="cd00978">
    <property type="entry name" value="chitosanase_GH46"/>
    <property type="match status" value="1"/>
</dbReference>
<proteinExistence type="predicted"/>
<dbReference type="InterPro" id="IPR023099">
    <property type="entry name" value="Glyco_hydro_46_N"/>
</dbReference>
<feature type="compositionally biased region" description="Polar residues" evidence="1">
    <location>
        <begin position="306"/>
        <end position="316"/>
    </location>
</feature>
<keyword evidence="3" id="KW-1185">Reference proteome</keyword>
<protein>
    <recommendedName>
        <fullName evidence="4">Chitosanase</fullName>
    </recommendedName>
</protein>
<name>A0ABR2WBV4_9FUNG</name>
<dbReference type="Gene3D" id="1.20.141.10">
    <property type="entry name" value="Chitosanase, subunit A, domain 1"/>
    <property type="match status" value="1"/>
</dbReference>
<reference evidence="2 3" key="1">
    <citation type="submission" date="2023-04" db="EMBL/GenBank/DDBJ databases">
        <title>Genome of Basidiobolus ranarum AG-B5.</title>
        <authorList>
            <person name="Stajich J.E."/>
            <person name="Carter-House D."/>
            <person name="Gryganskyi A."/>
        </authorList>
    </citation>
    <scope>NUCLEOTIDE SEQUENCE [LARGE SCALE GENOMIC DNA]</scope>
    <source>
        <strain evidence="2 3">AG-B5</strain>
    </source>
</reference>
<evidence type="ECO:0008006" key="4">
    <source>
        <dbReference type="Google" id="ProtNLM"/>
    </source>
</evidence>
<organism evidence="2 3">
    <name type="scientific">Basidiobolus ranarum</name>
    <dbReference type="NCBI Taxonomy" id="34480"/>
    <lineage>
        <taxon>Eukaryota</taxon>
        <taxon>Fungi</taxon>
        <taxon>Fungi incertae sedis</taxon>
        <taxon>Zoopagomycota</taxon>
        <taxon>Entomophthoromycotina</taxon>
        <taxon>Basidiobolomycetes</taxon>
        <taxon>Basidiobolales</taxon>
        <taxon>Basidiobolaceae</taxon>
        <taxon>Basidiobolus</taxon>
    </lineage>
</organism>
<dbReference type="Gene3D" id="3.30.386.10">
    <property type="entry name" value="Chitosanase, subunit A, domain 2"/>
    <property type="match status" value="1"/>
</dbReference>
<evidence type="ECO:0000256" key="1">
    <source>
        <dbReference type="SAM" id="MobiDB-lite"/>
    </source>
</evidence>
<evidence type="ECO:0000313" key="3">
    <source>
        <dbReference type="Proteomes" id="UP001479436"/>
    </source>
</evidence>
<sequence>MSTRPSFPYCKGPYVSSTSHCAEFDFTAAMKLCLPSKGITHAASSLSPDVKKTIMVISNVFEHSRTNFHYQSCRDLDDKRGYTCGFVGFTTSAGEALTVIQEYFKVKGEHSKLFAKFLPTLNEFSNTTRCHSEPKNADLYGFTDAWKKAACDEKFRKVQVEVADQNILRPAIYLAGKAGINSNLGKLIFYDTALQHGYENDDGISLRSIMKLTGRHDTEHEYLNRFLQIRRQLLCCFPDNIWPESANRVSDLMNILEAKNFDLKPPITLRSYHITVKGNEITNKECVGPENAGNEPQPSDWKTMWSHRNSSNSSYHLHNRFHSD</sequence>
<dbReference type="SUPFAM" id="SSF53955">
    <property type="entry name" value="Lysozyme-like"/>
    <property type="match status" value="1"/>
</dbReference>
<dbReference type="Proteomes" id="UP001479436">
    <property type="component" value="Unassembled WGS sequence"/>
</dbReference>